<feature type="transmembrane region" description="Helical" evidence="10">
    <location>
        <begin position="173"/>
        <end position="194"/>
    </location>
</feature>
<dbReference type="AlphaFoldDB" id="A0A4Y8R9B4"/>
<dbReference type="GO" id="GO:0016020">
    <property type="term" value="C:membrane"/>
    <property type="evidence" value="ECO:0007669"/>
    <property type="project" value="UniProtKB-SubCell"/>
</dbReference>
<name>A0A4Y8R9B4_9MICO</name>
<feature type="transmembrane region" description="Helical" evidence="10">
    <location>
        <begin position="357"/>
        <end position="376"/>
    </location>
</feature>
<feature type="domain" description="Cation/H+ exchanger transmembrane" evidence="11">
    <location>
        <begin position="39"/>
        <end position="404"/>
    </location>
</feature>
<dbReference type="GeneID" id="95683136"/>
<accession>A0A4Y8R9B4</accession>
<evidence type="ECO:0000256" key="8">
    <source>
        <dbReference type="ARBA" id="ARBA00023136"/>
    </source>
</evidence>
<feature type="transmembrane region" description="Helical" evidence="10">
    <location>
        <begin position="115"/>
        <end position="135"/>
    </location>
</feature>
<feature type="transmembrane region" description="Helical" evidence="10">
    <location>
        <begin position="141"/>
        <end position="161"/>
    </location>
</feature>
<dbReference type="InterPro" id="IPR038770">
    <property type="entry name" value="Na+/solute_symporter_sf"/>
</dbReference>
<dbReference type="PANTHER" id="PTHR43562:SF1">
    <property type="entry name" value="NA(+)_H(+) ANTIPORTER YJBQ-RELATED"/>
    <property type="match status" value="1"/>
</dbReference>
<dbReference type="Pfam" id="PF00999">
    <property type="entry name" value="Na_H_Exchanger"/>
    <property type="match status" value="1"/>
</dbReference>
<keyword evidence="5 10" id="KW-0812">Transmembrane</keyword>
<feature type="transmembrane region" description="Helical" evidence="10">
    <location>
        <begin position="200"/>
        <end position="219"/>
    </location>
</feature>
<gene>
    <name evidence="12" type="ORF">E1O70_01350</name>
</gene>
<dbReference type="InterPro" id="IPR006153">
    <property type="entry name" value="Cation/H_exchanger_TM"/>
</dbReference>
<evidence type="ECO:0000313" key="12">
    <source>
        <dbReference type="EMBL" id="TFF17456.1"/>
    </source>
</evidence>
<feature type="transmembrane region" description="Helical" evidence="10">
    <location>
        <begin position="323"/>
        <end position="345"/>
    </location>
</feature>
<evidence type="ECO:0000256" key="7">
    <source>
        <dbReference type="ARBA" id="ARBA00023065"/>
    </source>
</evidence>
<sequence>MRPPLPARDLGRCAILVLAAADHREPSVNVYAPLVPVFVVALLAPLLTGLMPVQSRVPQVVVLLLGGILVGPSALDLATPDDVTLLSDLGMGFLFLLAGYELEPSLLRERVGRRAGAAWLTSLVVGAVLVLAIVGHDSPHAVAAGAIALTTTALGVVLPILRDGGQLGSRLGRAVLVVGAVGELGPIVAMAVLLGTRESGVAAILLVLFAVVAVALSALPGRLGRLKALGGDRLFSAAEHGTGQSTLRLTVLLLVVLLALAAGLGFDAVLGAFVGGMVLRRWAPGDVEALEKKLDAVAWGVFVPVFFVSSGMGLDIDSIVASPLLPLTFFALMVVVRGGPVLLWFRRELPSVERVQTALYAATALPLLVALTEIAVEQGAMTSQVGAALVGAGVLSVIVLPMVASRLGPREPGGRPSGPGEQGEPGPRVDPPDDAATARG</sequence>
<dbReference type="PANTHER" id="PTHR43562">
    <property type="entry name" value="NAPA-TYPE SODIUM/HYDROGEN ANTIPORTER"/>
    <property type="match status" value="1"/>
</dbReference>
<feature type="transmembrane region" description="Helical" evidence="10">
    <location>
        <begin position="85"/>
        <end position="103"/>
    </location>
</feature>
<evidence type="ECO:0000256" key="10">
    <source>
        <dbReference type="SAM" id="Phobius"/>
    </source>
</evidence>
<dbReference type="Proteomes" id="UP000298003">
    <property type="component" value="Unassembled WGS sequence"/>
</dbReference>
<organism evidence="12 13">
    <name type="scientific">Cellulosimicrobium funkei</name>
    <dbReference type="NCBI Taxonomy" id="264251"/>
    <lineage>
        <taxon>Bacteria</taxon>
        <taxon>Bacillati</taxon>
        <taxon>Actinomycetota</taxon>
        <taxon>Actinomycetes</taxon>
        <taxon>Micrococcales</taxon>
        <taxon>Promicromonosporaceae</taxon>
        <taxon>Cellulosimicrobium</taxon>
    </lineage>
</organism>
<dbReference type="Gene3D" id="1.20.1530.20">
    <property type="match status" value="1"/>
</dbReference>
<comment type="subcellular location">
    <subcellularLocation>
        <location evidence="1">Membrane</location>
        <topology evidence="1">Multi-pass membrane protein</topology>
    </subcellularLocation>
</comment>
<evidence type="ECO:0000256" key="6">
    <source>
        <dbReference type="ARBA" id="ARBA00022989"/>
    </source>
</evidence>
<feature type="transmembrane region" description="Helical" evidence="10">
    <location>
        <begin position="385"/>
        <end position="404"/>
    </location>
</feature>
<dbReference type="EMBL" id="SOZH01000001">
    <property type="protein sequence ID" value="TFF17456.1"/>
    <property type="molecule type" value="Genomic_DNA"/>
</dbReference>
<feature type="transmembrane region" description="Helical" evidence="10">
    <location>
        <begin position="30"/>
        <end position="48"/>
    </location>
</feature>
<evidence type="ECO:0000313" key="13">
    <source>
        <dbReference type="Proteomes" id="UP000298003"/>
    </source>
</evidence>
<evidence type="ECO:0000259" key="11">
    <source>
        <dbReference type="Pfam" id="PF00999"/>
    </source>
</evidence>
<evidence type="ECO:0000256" key="5">
    <source>
        <dbReference type="ARBA" id="ARBA00022692"/>
    </source>
</evidence>
<keyword evidence="6 10" id="KW-1133">Transmembrane helix</keyword>
<reference evidence="12 13" key="1">
    <citation type="submission" date="2019-03" db="EMBL/GenBank/DDBJ databases">
        <title>Cellulosimicrobium funkei JCM14302 Assembly.</title>
        <authorList>
            <person name="Dou T."/>
        </authorList>
    </citation>
    <scope>NUCLEOTIDE SEQUENCE [LARGE SCALE GENOMIC DNA]</scope>
    <source>
        <strain evidence="12 13">JCM 14302</strain>
    </source>
</reference>
<feature type="transmembrane region" description="Helical" evidence="10">
    <location>
        <begin position="60"/>
        <end position="79"/>
    </location>
</feature>
<protein>
    <submittedName>
        <fullName evidence="12">Cation:proton antiporter</fullName>
    </submittedName>
</protein>
<keyword evidence="13" id="KW-1185">Reference proteome</keyword>
<keyword evidence="3" id="KW-0813">Transport</keyword>
<comment type="caution">
    <text evidence="12">The sequence shown here is derived from an EMBL/GenBank/DDBJ whole genome shotgun (WGS) entry which is preliminary data.</text>
</comment>
<keyword evidence="8 10" id="KW-0472">Membrane</keyword>
<dbReference type="GO" id="GO:0015297">
    <property type="term" value="F:antiporter activity"/>
    <property type="evidence" value="ECO:0007669"/>
    <property type="project" value="UniProtKB-KW"/>
</dbReference>
<dbReference type="RefSeq" id="WP_061268957.1">
    <property type="nucleotide sequence ID" value="NZ_SOZH01000001.1"/>
</dbReference>
<keyword evidence="4" id="KW-0050">Antiport</keyword>
<feature type="transmembrane region" description="Helical" evidence="10">
    <location>
        <begin position="251"/>
        <end position="276"/>
    </location>
</feature>
<evidence type="ECO:0000256" key="4">
    <source>
        <dbReference type="ARBA" id="ARBA00022449"/>
    </source>
</evidence>
<dbReference type="GO" id="GO:1902600">
    <property type="term" value="P:proton transmembrane transport"/>
    <property type="evidence" value="ECO:0007669"/>
    <property type="project" value="InterPro"/>
</dbReference>
<keyword evidence="7" id="KW-0406">Ion transport</keyword>
<comment type="similarity">
    <text evidence="2">Belongs to the monovalent cation:proton antiporter 2 (CPA2) transporter (TC 2.A.37) family.</text>
</comment>
<evidence type="ECO:0000256" key="2">
    <source>
        <dbReference type="ARBA" id="ARBA00005551"/>
    </source>
</evidence>
<proteinExistence type="inferred from homology"/>
<evidence type="ECO:0000256" key="3">
    <source>
        <dbReference type="ARBA" id="ARBA00022448"/>
    </source>
</evidence>
<evidence type="ECO:0000256" key="1">
    <source>
        <dbReference type="ARBA" id="ARBA00004141"/>
    </source>
</evidence>
<evidence type="ECO:0000256" key="9">
    <source>
        <dbReference type="SAM" id="MobiDB-lite"/>
    </source>
</evidence>
<feature type="region of interest" description="Disordered" evidence="9">
    <location>
        <begin position="407"/>
        <end position="440"/>
    </location>
</feature>